<keyword evidence="12" id="KW-1185">Reference proteome</keyword>
<dbReference type="InterPro" id="IPR027417">
    <property type="entry name" value="P-loop_NTPase"/>
</dbReference>
<evidence type="ECO:0000313" key="11">
    <source>
        <dbReference type="EMBL" id="WUX56429.1"/>
    </source>
</evidence>
<feature type="transmembrane region" description="Helical" evidence="9">
    <location>
        <begin position="42"/>
        <end position="62"/>
    </location>
</feature>
<keyword evidence="3" id="KW-1003">Cell membrane</keyword>
<dbReference type="CDD" id="cd06581">
    <property type="entry name" value="TM_PBP1_LivM_like"/>
    <property type="match status" value="1"/>
</dbReference>
<feature type="transmembrane region" description="Helical" evidence="9">
    <location>
        <begin position="123"/>
        <end position="144"/>
    </location>
</feature>
<keyword evidence="5" id="KW-0547">Nucleotide-binding</keyword>
<dbReference type="InterPro" id="IPR001851">
    <property type="entry name" value="ABC_transp_permease"/>
</dbReference>
<feature type="transmembrane region" description="Helical" evidence="9">
    <location>
        <begin position="250"/>
        <end position="278"/>
    </location>
</feature>
<evidence type="ECO:0000256" key="8">
    <source>
        <dbReference type="ARBA" id="ARBA00023136"/>
    </source>
</evidence>
<evidence type="ECO:0000256" key="1">
    <source>
        <dbReference type="ARBA" id="ARBA00004651"/>
    </source>
</evidence>
<evidence type="ECO:0000256" key="3">
    <source>
        <dbReference type="ARBA" id="ARBA00022475"/>
    </source>
</evidence>
<dbReference type="Proteomes" id="UP001432209">
    <property type="component" value="Chromosome"/>
</dbReference>
<dbReference type="PANTHER" id="PTHR45772">
    <property type="entry name" value="CONSERVED COMPONENT OF ABC TRANSPORTER FOR NATURAL AMINO ACIDS-RELATED"/>
    <property type="match status" value="1"/>
</dbReference>
<organism evidence="11 12">
    <name type="scientific">Streptomyces niveus</name>
    <name type="common">Streptomyces spheroides</name>
    <dbReference type="NCBI Taxonomy" id="193462"/>
    <lineage>
        <taxon>Bacteria</taxon>
        <taxon>Bacillati</taxon>
        <taxon>Actinomycetota</taxon>
        <taxon>Actinomycetes</taxon>
        <taxon>Kitasatosporales</taxon>
        <taxon>Streptomycetaceae</taxon>
        <taxon>Streptomyces</taxon>
    </lineage>
</organism>
<evidence type="ECO:0000256" key="7">
    <source>
        <dbReference type="ARBA" id="ARBA00022989"/>
    </source>
</evidence>
<keyword evidence="6 11" id="KW-0067">ATP-binding</keyword>
<evidence type="ECO:0000256" key="6">
    <source>
        <dbReference type="ARBA" id="ARBA00022840"/>
    </source>
</evidence>
<feature type="transmembrane region" description="Helical" evidence="9">
    <location>
        <begin position="164"/>
        <end position="187"/>
    </location>
</feature>
<feature type="transmembrane region" description="Helical" evidence="9">
    <location>
        <begin position="74"/>
        <end position="91"/>
    </location>
</feature>
<dbReference type="PROSITE" id="PS50893">
    <property type="entry name" value="ABC_TRANSPORTER_2"/>
    <property type="match status" value="1"/>
</dbReference>
<dbReference type="SUPFAM" id="SSF52540">
    <property type="entry name" value="P-loop containing nucleoside triphosphate hydrolases"/>
    <property type="match status" value="1"/>
</dbReference>
<dbReference type="InterPro" id="IPR003439">
    <property type="entry name" value="ABC_transporter-like_ATP-bd"/>
</dbReference>
<dbReference type="Pfam" id="PF00005">
    <property type="entry name" value="ABC_tran"/>
    <property type="match status" value="1"/>
</dbReference>
<dbReference type="EMBL" id="CP109495">
    <property type="protein sequence ID" value="WUX56429.1"/>
    <property type="molecule type" value="Genomic_DNA"/>
</dbReference>
<protein>
    <submittedName>
        <fullName evidence="11">Branched-chain amino acid ABC transporter ATP-binding protein/permease</fullName>
    </submittedName>
</protein>
<dbReference type="InterPro" id="IPR017871">
    <property type="entry name" value="ABC_transporter-like_CS"/>
</dbReference>
<keyword evidence="8 9" id="KW-0472">Membrane</keyword>
<feature type="domain" description="ABC transporter" evidence="10">
    <location>
        <begin position="367"/>
        <end position="606"/>
    </location>
</feature>
<dbReference type="InterPro" id="IPR032823">
    <property type="entry name" value="BCA_ABC_TP_C"/>
</dbReference>
<gene>
    <name evidence="11" type="ORF">OG442_35600</name>
</gene>
<evidence type="ECO:0000256" key="5">
    <source>
        <dbReference type="ARBA" id="ARBA00022741"/>
    </source>
</evidence>
<dbReference type="Gene3D" id="3.40.50.300">
    <property type="entry name" value="P-loop containing nucleotide triphosphate hydrolases"/>
    <property type="match status" value="1"/>
</dbReference>
<accession>A0ABZ2ADD6</accession>
<keyword evidence="2" id="KW-0813">Transport</keyword>
<proteinExistence type="predicted"/>
<evidence type="ECO:0000256" key="4">
    <source>
        <dbReference type="ARBA" id="ARBA00022692"/>
    </source>
</evidence>
<sequence>MNVPRVNTGTAWASPRRFQALAIALAVTVLALFPLVSDNAYYQNMAIMAFLLAVMASGWNIISGYTGYISLGQSAFLGIGAYTTALLSIHLGWSPLLAAPVGGLTSAAAALLLGLVGRRTRGIAFVIVSFAFLEFAALLVSNWSSVTKGNHGLALPLPSWDRDLLNIPFYYALLVLLVLTVWASWAIRRSTFGIGLLAIRDDESKADGLGVRTDRYKMLAFAASALPIGIAGGVYGYYISFLEPAAMFDIVIAMQILLAAHLGGVGTLWGPVLGAFLLEPLNQFTNQTLSGPDAGSWRMIMYGTLLAVIVLFLPRGIITESRAWLSRRRGTAPAARAGVRLADVPATLPAPSLPRPVGELPPGEPLLRVTGLGKAFGGVKAVDDCSFTVREGSVTGLIGPNGSGKTTVFNLLDGGLGADSGAIELAGRRIDRLPRWRRAHSGLARTFQATRVFPRLTALENLAVPSRSYSTRGLRAGVFTGEEAERAQEWLEFVGMGAYSHHLAGELSYGQQKLIELAQALVLEPRLLLLDEPAAGINPALVERITDIVRKLNAAGTTVVIVEHNMPLVLSLCDHIHVLAQGRVIASGPPHQIERDPAVLDAYLGDNQAAMAGTTGANL</sequence>
<feature type="transmembrane region" description="Helical" evidence="9">
    <location>
        <begin position="218"/>
        <end position="238"/>
    </location>
</feature>
<dbReference type="PROSITE" id="PS00211">
    <property type="entry name" value="ABC_TRANSPORTER_1"/>
    <property type="match status" value="1"/>
</dbReference>
<dbReference type="InterPro" id="IPR043428">
    <property type="entry name" value="LivM-like"/>
</dbReference>
<reference evidence="11" key="1">
    <citation type="submission" date="2022-10" db="EMBL/GenBank/DDBJ databases">
        <title>The complete genomes of actinobacterial strains from the NBC collection.</title>
        <authorList>
            <person name="Joergensen T.S."/>
            <person name="Alvarez Arevalo M."/>
            <person name="Sterndorff E.B."/>
            <person name="Faurdal D."/>
            <person name="Vuksanovic O."/>
            <person name="Mourched A.-S."/>
            <person name="Charusanti P."/>
            <person name="Shaw S."/>
            <person name="Blin K."/>
            <person name="Weber T."/>
        </authorList>
    </citation>
    <scope>NUCLEOTIDE SEQUENCE</scope>
    <source>
        <strain evidence="11">NBC_01432</strain>
    </source>
</reference>
<evidence type="ECO:0000313" key="12">
    <source>
        <dbReference type="Proteomes" id="UP001432209"/>
    </source>
</evidence>
<dbReference type="Pfam" id="PF02653">
    <property type="entry name" value="BPD_transp_2"/>
    <property type="match status" value="1"/>
</dbReference>
<comment type="subcellular location">
    <subcellularLocation>
        <location evidence="1">Cell membrane</location>
        <topology evidence="1">Multi-pass membrane protein</topology>
    </subcellularLocation>
</comment>
<name>A0ABZ2ADD6_STRNV</name>
<keyword evidence="7 9" id="KW-1133">Transmembrane helix</keyword>
<dbReference type="GO" id="GO:0005524">
    <property type="term" value="F:ATP binding"/>
    <property type="evidence" value="ECO:0007669"/>
    <property type="project" value="UniProtKB-KW"/>
</dbReference>
<evidence type="ECO:0000256" key="2">
    <source>
        <dbReference type="ARBA" id="ARBA00022448"/>
    </source>
</evidence>
<dbReference type="SMART" id="SM00382">
    <property type="entry name" value="AAA"/>
    <property type="match status" value="1"/>
</dbReference>
<dbReference type="CDD" id="cd03219">
    <property type="entry name" value="ABC_Mj1267_LivG_branched"/>
    <property type="match status" value="1"/>
</dbReference>
<feature type="transmembrane region" description="Helical" evidence="9">
    <location>
        <begin position="97"/>
        <end position="116"/>
    </location>
</feature>
<dbReference type="InterPro" id="IPR051120">
    <property type="entry name" value="ABC_AA/LPS_Transport"/>
</dbReference>
<feature type="transmembrane region" description="Helical" evidence="9">
    <location>
        <begin position="299"/>
        <end position="318"/>
    </location>
</feature>
<dbReference type="RefSeq" id="WP_329081051.1">
    <property type="nucleotide sequence ID" value="NZ_CP109495.1"/>
</dbReference>
<dbReference type="Pfam" id="PF12399">
    <property type="entry name" value="BCA_ABC_TP_C"/>
    <property type="match status" value="1"/>
</dbReference>
<feature type="transmembrane region" description="Helical" evidence="9">
    <location>
        <begin position="20"/>
        <end position="36"/>
    </location>
</feature>
<keyword evidence="4 9" id="KW-0812">Transmembrane</keyword>
<dbReference type="PANTHER" id="PTHR45772:SF9">
    <property type="entry name" value="CONSERVED COMPONENT OF ABC TRANSPORTER FOR NATURAL AMINO ACIDS"/>
    <property type="match status" value="1"/>
</dbReference>
<dbReference type="InterPro" id="IPR003593">
    <property type="entry name" value="AAA+_ATPase"/>
</dbReference>
<evidence type="ECO:0000259" key="10">
    <source>
        <dbReference type="PROSITE" id="PS50893"/>
    </source>
</evidence>
<evidence type="ECO:0000256" key="9">
    <source>
        <dbReference type="SAM" id="Phobius"/>
    </source>
</evidence>